<sequence>MFLSAYLAAAAVGIAYAAPVTIVEAETPSIQVRQDDNTSANDYVNGGCKDVILFFARGTNQSGNIGEMPGPDLVAQLKSALGSDVVAAQGIEYEAALLTNLLEGGCDPAEAADMANTITQAAGACPASKLVVSGYSQGAAMVHASIESLSDSVKAQIAAAVTFGDTQKQQDGGQIPNFDTAKTLILCNEGDKVCEGTLIITDAHTDYTSSVPTAVTFIEGKVA</sequence>
<evidence type="ECO:0000256" key="2">
    <source>
        <dbReference type="ARBA" id="ARBA00007534"/>
    </source>
</evidence>
<feature type="disulfide bond" evidence="12">
    <location>
        <begin position="187"/>
        <end position="194"/>
    </location>
</feature>
<evidence type="ECO:0000256" key="6">
    <source>
        <dbReference type="ARBA" id="ARBA00022729"/>
    </source>
</evidence>
<feature type="disulfide bond" evidence="12">
    <location>
        <begin position="48"/>
        <end position="125"/>
    </location>
</feature>
<feature type="chain" id="PRO_5040536197" description="Cutinase" evidence="13">
    <location>
        <begin position="18"/>
        <end position="223"/>
    </location>
</feature>
<comment type="similarity">
    <text evidence="2 13">Belongs to the cutinase family.</text>
</comment>
<dbReference type="PROSITE" id="PS00931">
    <property type="entry name" value="CUTINASE_2"/>
    <property type="match status" value="1"/>
</dbReference>
<evidence type="ECO:0000256" key="11">
    <source>
        <dbReference type="PIRSR" id="PIRSR611150-1"/>
    </source>
</evidence>
<organism evidence="14 15">
    <name type="scientific">Neoarthrinium moseri</name>
    <dbReference type="NCBI Taxonomy" id="1658444"/>
    <lineage>
        <taxon>Eukaryota</taxon>
        <taxon>Fungi</taxon>
        <taxon>Dikarya</taxon>
        <taxon>Ascomycota</taxon>
        <taxon>Pezizomycotina</taxon>
        <taxon>Sordariomycetes</taxon>
        <taxon>Xylariomycetidae</taxon>
        <taxon>Amphisphaeriales</taxon>
        <taxon>Apiosporaceae</taxon>
        <taxon>Neoarthrinium</taxon>
    </lineage>
</organism>
<feature type="active site" description="Proton donor/acceptor" evidence="11">
    <location>
        <position position="204"/>
    </location>
</feature>
<evidence type="ECO:0000256" key="5">
    <source>
        <dbReference type="ARBA" id="ARBA00022525"/>
    </source>
</evidence>
<dbReference type="PANTHER" id="PTHR48250">
    <property type="entry name" value="CUTINASE 2-RELATED"/>
    <property type="match status" value="1"/>
</dbReference>
<keyword evidence="9 12" id="KW-1015">Disulfide bond</keyword>
<dbReference type="Gene3D" id="3.40.50.1820">
    <property type="entry name" value="alpha/beta hydrolase"/>
    <property type="match status" value="1"/>
</dbReference>
<dbReference type="SMART" id="SM01110">
    <property type="entry name" value="Cutinase"/>
    <property type="match status" value="1"/>
</dbReference>
<dbReference type="AlphaFoldDB" id="A0A9Q0AIQ9"/>
<feature type="signal peptide" evidence="13">
    <location>
        <begin position="1"/>
        <end position="17"/>
    </location>
</feature>
<evidence type="ECO:0000313" key="14">
    <source>
        <dbReference type="EMBL" id="KAI1850188.1"/>
    </source>
</evidence>
<dbReference type="InterPro" id="IPR043580">
    <property type="entry name" value="CUTINASE_1"/>
</dbReference>
<evidence type="ECO:0000256" key="9">
    <source>
        <dbReference type="ARBA" id="ARBA00023157"/>
    </source>
</evidence>
<dbReference type="Pfam" id="PF01083">
    <property type="entry name" value="Cutinase"/>
    <property type="match status" value="1"/>
</dbReference>
<feature type="active site" evidence="11">
    <location>
        <position position="191"/>
    </location>
</feature>
<gene>
    <name evidence="14" type="ORF">JX265_013467</name>
</gene>
<comment type="catalytic activity">
    <reaction evidence="10 13">
        <text>cutin + H2O = cutin monomers.</text>
        <dbReference type="EC" id="3.1.1.74"/>
    </reaction>
</comment>
<evidence type="ECO:0000256" key="4">
    <source>
        <dbReference type="ARBA" id="ARBA00022487"/>
    </source>
</evidence>
<dbReference type="GO" id="GO:0005576">
    <property type="term" value="C:extracellular region"/>
    <property type="evidence" value="ECO:0007669"/>
    <property type="project" value="UniProtKB-SubCell"/>
</dbReference>
<evidence type="ECO:0000256" key="7">
    <source>
        <dbReference type="ARBA" id="ARBA00022801"/>
    </source>
</evidence>
<keyword evidence="6 13" id="KW-0732">Signal</keyword>
<dbReference type="PRINTS" id="PR00129">
    <property type="entry name" value="CUTINASE"/>
</dbReference>
<comment type="function">
    <text evidence="13">Catalyzes the hydrolysis of complex carboxylic polyesters found in the cell wall of plants. Degrades cutin, a macromolecule that forms the structure of the plant cuticle.</text>
</comment>
<keyword evidence="5 13" id="KW-0964">Secreted</keyword>
<dbReference type="InterPro" id="IPR011150">
    <property type="entry name" value="Cutinase_monf"/>
</dbReference>
<dbReference type="InterPro" id="IPR043579">
    <property type="entry name" value="CUTINASE_2"/>
</dbReference>
<keyword evidence="15" id="KW-1185">Reference proteome</keyword>
<evidence type="ECO:0000256" key="12">
    <source>
        <dbReference type="PIRSR" id="PIRSR611150-2"/>
    </source>
</evidence>
<comment type="subcellular location">
    <subcellularLocation>
        <location evidence="1 13">Secreted</location>
    </subcellularLocation>
</comment>
<keyword evidence="7 13" id="KW-0378">Hydrolase</keyword>
<dbReference type="PROSITE" id="PS00155">
    <property type="entry name" value="CUTINASE_1"/>
    <property type="match status" value="1"/>
</dbReference>
<evidence type="ECO:0000256" key="3">
    <source>
        <dbReference type="ARBA" id="ARBA00013095"/>
    </source>
</evidence>
<proteinExistence type="inferred from homology"/>
<evidence type="ECO:0000313" key="15">
    <source>
        <dbReference type="Proteomes" id="UP000829685"/>
    </source>
</evidence>
<dbReference type="InterPro" id="IPR029058">
    <property type="entry name" value="AB_hydrolase_fold"/>
</dbReference>
<dbReference type="Proteomes" id="UP000829685">
    <property type="component" value="Unassembled WGS sequence"/>
</dbReference>
<evidence type="ECO:0000256" key="13">
    <source>
        <dbReference type="RuleBase" id="RU361263"/>
    </source>
</evidence>
<evidence type="ECO:0000256" key="8">
    <source>
        <dbReference type="ARBA" id="ARBA00023026"/>
    </source>
</evidence>
<dbReference type="EC" id="3.1.1.74" evidence="3 13"/>
<dbReference type="OrthoDB" id="3225429at2759"/>
<dbReference type="GO" id="GO:0016052">
    <property type="term" value="P:carbohydrate catabolic process"/>
    <property type="evidence" value="ECO:0007669"/>
    <property type="project" value="TreeGrafter"/>
</dbReference>
<feature type="active site" description="Nucleophile" evidence="11">
    <location>
        <position position="136"/>
    </location>
</feature>
<accession>A0A9Q0AIQ9</accession>
<dbReference type="PANTHER" id="PTHR48250:SF3">
    <property type="entry name" value="CUTINASE 1-RELATED"/>
    <property type="match status" value="1"/>
</dbReference>
<name>A0A9Q0AIQ9_9PEZI</name>
<keyword evidence="8" id="KW-0843">Virulence</keyword>
<dbReference type="EMBL" id="JAFIMR010000071">
    <property type="protein sequence ID" value="KAI1850188.1"/>
    <property type="molecule type" value="Genomic_DNA"/>
</dbReference>
<dbReference type="SUPFAM" id="SSF53474">
    <property type="entry name" value="alpha/beta-Hydrolases"/>
    <property type="match status" value="1"/>
</dbReference>
<keyword evidence="4 13" id="KW-0719">Serine esterase</keyword>
<evidence type="ECO:0000256" key="1">
    <source>
        <dbReference type="ARBA" id="ARBA00004613"/>
    </source>
</evidence>
<comment type="caution">
    <text evidence="14">The sequence shown here is derived from an EMBL/GenBank/DDBJ whole genome shotgun (WGS) entry which is preliminary data.</text>
</comment>
<dbReference type="GO" id="GO:0050525">
    <property type="term" value="F:cutinase activity"/>
    <property type="evidence" value="ECO:0007669"/>
    <property type="project" value="UniProtKB-UniRule"/>
</dbReference>
<evidence type="ECO:0000256" key="10">
    <source>
        <dbReference type="ARBA" id="ARBA00034045"/>
    </source>
</evidence>
<reference evidence="14" key="1">
    <citation type="submission" date="2021-03" db="EMBL/GenBank/DDBJ databases">
        <title>Revisited historic fungal species revealed as producer of novel bioactive compounds through whole genome sequencing and comparative genomics.</title>
        <authorList>
            <person name="Vignolle G.A."/>
            <person name="Hochenegger N."/>
            <person name="Mach R.L."/>
            <person name="Mach-Aigner A.R."/>
            <person name="Javad Rahimi M."/>
            <person name="Salim K.A."/>
            <person name="Chan C.M."/>
            <person name="Lim L.B.L."/>
            <person name="Cai F."/>
            <person name="Druzhinina I.S."/>
            <person name="U'Ren J.M."/>
            <person name="Derntl C."/>
        </authorList>
    </citation>
    <scope>NUCLEOTIDE SEQUENCE</scope>
    <source>
        <strain evidence="14">TUCIM 5799</strain>
    </source>
</reference>
<protein>
    <recommendedName>
        <fullName evidence="3 13">Cutinase</fullName>
        <ecNumber evidence="3 13">3.1.1.74</ecNumber>
    </recommendedName>
</protein>
<dbReference type="InterPro" id="IPR000675">
    <property type="entry name" value="Cutinase/axe"/>
</dbReference>